<gene>
    <name evidence="1" type="ORF">HKB16_07645</name>
</gene>
<dbReference type="AlphaFoldDB" id="A0A7Y0SFW5"/>
<dbReference type="EMBL" id="JABCLB010000976">
    <property type="protein sequence ID" value="NMU82755.1"/>
    <property type="molecule type" value="Genomic_DNA"/>
</dbReference>
<accession>A0A7Y0SFW5</accession>
<name>A0A7Y0SFW5_VIBPH</name>
<sequence>MVSIGMKADRNGVVLADIPLTILSDAVKKFATDSLISLIVDEQGNVLTSSSKYVKNGQNIAKDSSLREVSKQLG</sequence>
<evidence type="ECO:0000313" key="1">
    <source>
        <dbReference type="EMBL" id="NMU82755.1"/>
    </source>
</evidence>
<reference evidence="1 2" key="1">
    <citation type="submission" date="2020-04" db="EMBL/GenBank/DDBJ databases">
        <title>Whole-genome sequencing of Vibrio spp. from China reveals different genetic environments of blaCTX-M-14 among diverse lineages.</title>
        <authorList>
            <person name="Zheng Z."/>
            <person name="Ye L."/>
            <person name="Chen S."/>
        </authorList>
    </citation>
    <scope>NUCLEOTIDE SEQUENCE [LARGE SCALE GENOMIC DNA]</scope>
    <source>
        <strain evidence="1 2">Vb0551</strain>
    </source>
</reference>
<comment type="caution">
    <text evidence="1">The sequence shown here is derived from an EMBL/GenBank/DDBJ whole genome shotgun (WGS) entry which is preliminary data.</text>
</comment>
<dbReference type="Proteomes" id="UP000518904">
    <property type="component" value="Unassembled WGS sequence"/>
</dbReference>
<protein>
    <submittedName>
        <fullName evidence="1">Methyl-accepting chemotaxis protein</fullName>
    </submittedName>
</protein>
<organism evidence="1 2">
    <name type="scientific">Vibrio parahaemolyticus</name>
    <dbReference type="NCBI Taxonomy" id="670"/>
    <lineage>
        <taxon>Bacteria</taxon>
        <taxon>Pseudomonadati</taxon>
        <taxon>Pseudomonadota</taxon>
        <taxon>Gammaproteobacteria</taxon>
        <taxon>Vibrionales</taxon>
        <taxon>Vibrionaceae</taxon>
        <taxon>Vibrio</taxon>
    </lineage>
</organism>
<feature type="non-terminal residue" evidence="1">
    <location>
        <position position="74"/>
    </location>
</feature>
<proteinExistence type="predicted"/>
<evidence type="ECO:0000313" key="2">
    <source>
        <dbReference type="Proteomes" id="UP000518904"/>
    </source>
</evidence>